<evidence type="ECO:0000259" key="1">
    <source>
        <dbReference type="PROSITE" id="PS50933"/>
    </source>
</evidence>
<name>A0AAC9I5B9_9FLAO</name>
<evidence type="ECO:0000313" key="3">
    <source>
        <dbReference type="Proteomes" id="UP000175968"/>
    </source>
</evidence>
<reference evidence="2 3" key="1">
    <citation type="submission" date="2016-10" db="EMBL/GenBank/DDBJ databases">
        <title>Flavobacterium gilvum sp. nov., isolated from stream water.</title>
        <authorList>
            <person name="Shin S.-K."/>
            <person name="Cho Y.-J."/>
            <person name="Yi H."/>
        </authorList>
    </citation>
    <scope>NUCLEOTIDE SEQUENCE [LARGE SCALE GENOMIC DNA]</scope>
    <source>
        <strain evidence="2 3">EM1308</strain>
    </source>
</reference>
<gene>
    <name evidence="2" type="ORF">EM308_15255</name>
</gene>
<dbReference type="Pfam" id="PF07452">
    <property type="entry name" value="CHRD"/>
    <property type="match status" value="1"/>
</dbReference>
<dbReference type="PROSITE" id="PS50933">
    <property type="entry name" value="CHRD"/>
    <property type="match status" value="1"/>
</dbReference>
<dbReference type="SMART" id="SM00754">
    <property type="entry name" value="CHRD"/>
    <property type="match status" value="1"/>
</dbReference>
<organism evidence="2 3">
    <name type="scientific">Flavobacterium gilvum</name>
    <dbReference type="NCBI Taxonomy" id="1492737"/>
    <lineage>
        <taxon>Bacteria</taxon>
        <taxon>Pseudomonadati</taxon>
        <taxon>Bacteroidota</taxon>
        <taxon>Flavobacteriia</taxon>
        <taxon>Flavobacteriales</taxon>
        <taxon>Flavobacteriaceae</taxon>
        <taxon>Flavobacterium</taxon>
    </lineage>
</organism>
<keyword evidence="3" id="KW-1185">Reference proteome</keyword>
<sequence>MKSLLHFSTIMFLSIIVISCSNDNEAGVIPSNSIVLSASLNGTNEVPANTSTAKGTAYLIYSKTTKVFTIKINYSGLAPTMALIHKETVNNENPIVFTVGKYFDYENPTNALPLIDFTSPHLTTEQETELLTNQYYINLYSSAFPDGEIRGQLINSNLDGSGNKNLY</sequence>
<dbReference type="InterPro" id="IPR010895">
    <property type="entry name" value="CHRD"/>
</dbReference>
<feature type="domain" description="CHRD" evidence="1">
    <location>
        <begin position="32"/>
        <end position="158"/>
    </location>
</feature>
<dbReference type="EMBL" id="CP017479">
    <property type="protein sequence ID" value="AOW10741.1"/>
    <property type="molecule type" value="Genomic_DNA"/>
</dbReference>
<dbReference type="RefSeq" id="WP_035638514.1">
    <property type="nucleotide sequence ID" value="NZ_CP017479.1"/>
</dbReference>
<dbReference type="KEGG" id="fgl:EM308_15255"/>
<protein>
    <recommendedName>
        <fullName evidence="1">CHRD domain-containing protein</fullName>
    </recommendedName>
</protein>
<dbReference type="AlphaFoldDB" id="A0AAC9I5B9"/>
<proteinExistence type="predicted"/>
<dbReference type="Proteomes" id="UP000175968">
    <property type="component" value="Chromosome"/>
</dbReference>
<dbReference type="PROSITE" id="PS51257">
    <property type="entry name" value="PROKAR_LIPOPROTEIN"/>
    <property type="match status" value="1"/>
</dbReference>
<evidence type="ECO:0000313" key="2">
    <source>
        <dbReference type="EMBL" id="AOW10741.1"/>
    </source>
</evidence>
<accession>A0AAC9I5B9</accession>